<comment type="caution">
    <text evidence="2">The sequence shown here is derived from an EMBL/GenBank/DDBJ whole genome shotgun (WGS) entry which is preliminary data.</text>
</comment>
<proteinExistence type="predicted"/>
<evidence type="ECO:0000313" key="2">
    <source>
        <dbReference type="EMBL" id="MPC88967.1"/>
    </source>
</evidence>
<feature type="compositionally biased region" description="Acidic residues" evidence="1">
    <location>
        <begin position="77"/>
        <end position="87"/>
    </location>
</feature>
<keyword evidence="3" id="KW-1185">Reference proteome</keyword>
<gene>
    <name evidence="2" type="ORF">E2C01_083894</name>
</gene>
<dbReference type="Proteomes" id="UP000324222">
    <property type="component" value="Unassembled WGS sequence"/>
</dbReference>
<accession>A0A5B7J617</accession>
<sequence length="87" mass="9360">MLNATRCRIATWGKEVAGSDTTACHLQMQDRSSLCLPRLHADSAGRGGGARGHLRQEVDLQIPHRAARQGSLKETGIPEEDVTSPGQ</sequence>
<dbReference type="AlphaFoldDB" id="A0A5B7J617"/>
<feature type="region of interest" description="Disordered" evidence="1">
    <location>
        <begin position="64"/>
        <end position="87"/>
    </location>
</feature>
<name>A0A5B7J617_PORTR</name>
<evidence type="ECO:0000313" key="3">
    <source>
        <dbReference type="Proteomes" id="UP000324222"/>
    </source>
</evidence>
<dbReference type="EMBL" id="VSRR010079512">
    <property type="protein sequence ID" value="MPC88967.1"/>
    <property type="molecule type" value="Genomic_DNA"/>
</dbReference>
<protein>
    <submittedName>
        <fullName evidence="2">Uncharacterized protein</fullName>
    </submittedName>
</protein>
<evidence type="ECO:0000256" key="1">
    <source>
        <dbReference type="SAM" id="MobiDB-lite"/>
    </source>
</evidence>
<organism evidence="2 3">
    <name type="scientific">Portunus trituberculatus</name>
    <name type="common">Swimming crab</name>
    <name type="synonym">Neptunus trituberculatus</name>
    <dbReference type="NCBI Taxonomy" id="210409"/>
    <lineage>
        <taxon>Eukaryota</taxon>
        <taxon>Metazoa</taxon>
        <taxon>Ecdysozoa</taxon>
        <taxon>Arthropoda</taxon>
        <taxon>Crustacea</taxon>
        <taxon>Multicrustacea</taxon>
        <taxon>Malacostraca</taxon>
        <taxon>Eumalacostraca</taxon>
        <taxon>Eucarida</taxon>
        <taxon>Decapoda</taxon>
        <taxon>Pleocyemata</taxon>
        <taxon>Brachyura</taxon>
        <taxon>Eubrachyura</taxon>
        <taxon>Portunoidea</taxon>
        <taxon>Portunidae</taxon>
        <taxon>Portuninae</taxon>
        <taxon>Portunus</taxon>
    </lineage>
</organism>
<reference evidence="2 3" key="1">
    <citation type="submission" date="2019-05" db="EMBL/GenBank/DDBJ databases">
        <title>Another draft genome of Portunus trituberculatus and its Hox gene families provides insights of decapod evolution.</title>
        <authorList>
            <person name="Jeong J.-H."/>
            <person name="Song I."/>
            <person name="Kim S."/>
            <person name="Choi T."/>
            <person name="Kim D."/>
            <person name="Ryu S."/>
            <person name="Kim W."/>
        </authorList>
    </citation>
    <scope>NUCLEOTIDE SEQUENCE [LARGE SCALE GENOMIC DNA]</scope>
    <source>
        <tissue evidence="2">Muscle</tissue>
    </source>
</reference>